<evidence type="ECO:0000313" key="2">
    <source>
        <dbReference type="Proteomes" id="UP001162992"/>
    </source>
</evidence>
<protein>
    <submittedName>
        <fullName evidence="1">Uncharacterized protein</fullName>
    </submittedName>
</protein>
<reference evidence="2" key="1">
    <citation type="journal article" date="2024" name="Proc. Natl. Acad. Sci. U.S.A.">
        <title>Extraordinary preservation of gene collinearity over three hundred million years revealed in homosporous lycophytes.</title>
        <authorList>
            <person name="Li C."/>
            <person name="Wickell D."/>
            <person name="Kuo L.Y."/>
            <person name="Chen X."/>
            <person name="Nie B."/>
            <person name="Liao X."/>
            <person name="Peng D."/>
            <person name="Ji J."/>
            <person name="Jenkins J."/>
            <person name="Williams M."/>
            <person name="Shu S."/>
            <person name="Plott C."/>
            <person name="Barry K."/>
            <person name="Rajasekar S."/>
            <person name="Grimwood J."/>
            <person name="Han X."/>
            <person name="Sun S."/>
            <person name="Hou Z."/>
            <person name="He W."/>
            <person name="Dai G."/>
            <person name="Sun C."/>
            <person name="Schmutz J."/>
            <person name="Leebens-Mack J.H."/>
            <person name="Li F.W."/>
            <person name="Wang L."/>
        </authorList>
    </citation>
    <scope>NUCLEOTIDE SEQUENCE [LARGE SCALE GENOMIC DNA]</scope>
    <source>
        <strain evidence="2">cv. PW_Plant_1</strain>
    </source>
</reference>
<proteinExistence type="predicted"/>
<dbReference type="EMBL" id="CM055102">
    <property type="protein sequence ID" value="KAJ7538541.1"/>
    <property type="molecule type" value="Genomic_DNA"/>
</dbReference>
<dbReference type="Proteomes" id="UP001162992">
    <property type="component" value="Chromosome 11"/>
</dbReference>
<sequence length="782" mass="86137">MAVEKEIQPQQMPQTDDFIFEPLLRKELPQQKVGFNLSKRSSHRAMIGANISPIESLDYEIVANELLNQDWRTRAPTEKLQYTIGKWVLAFMVGLFTGVVAFSINMAVENLAGVKFLATVSLMDLKRTLLAYALYTGSNMLLVLLSAMLCIFIAPAAAGSGIPEVKAYLNGLDIPEAFAGRTLLVKIFGSIGSVASGLVCGKAGPLVHIGACIAFLLGQGNSKVHILPWNWLVLLDNDRDRRDLVTCGAAAGLAAAFRSPVGGVLFALEEAASWWRNSLLWRTFFTTAVVAVVLRTGMSSCKNGACGLFGEGGLILFNVSEQLSSYGFLELIAITVLGVLGGVSGSLYNQLHAHFFLFNTRWQNRKGSLLKLAHAGMVAFVTSTCSFGLPWLVQCRACPDNLEVECPTHGRIGNFKAFNCPHKQYNDLAGLVFNTSEDSIRNLFSIDTPLEFHYTSLLIFLVTSYTLALLTYGILVPSGLFVPAILFGATYGRLTGMFMVSHGLQRIDEGIYAVLGAASFLGGSMRMTVTLCVILLELTNNLTMLPLVMLVLLIAKVVGDLFNDAIFKLHVRMKGIPFLDILPEQSMQQLTARDVITKPLMSFSRIEQVQNIVETLQGTGHNAFPVIDSCSPDKVLLGIVLRSHILLLLKTKSFQLTNGHVSVIRLPFSEESRKPFSTKEVTLEDIDLSTQEMLSYVDLHPVINTSPYTVMETMPLTKVYALFRQLGLRHVCVLPRDPKGPPITGILTRHDFMNDHLLQLYPDLRQTKKRTLSSFSNVFDDQ</sequence>
<gene>
    <name evidence="1" type="ORF">O6H91_11G053500</name>
</gene>
<name>A0ACC2C923_DIPCM</name>
<organism evidence="1 2">
    <name type="scientific">Diphasiastrum complanatum</name>
    <name type="common">Issler's clubmoss</name>
    <name type="synonym">Lycopodium complanatum</name>
    <dbReference type="NCBI Taxonomy" id="34168"/>
    <lineage>
        <taxon>Eukaryota</taxon>
        <taxon>Viridiplantae</taxon>
        <taxon>Streptophyta</taxon>
        <taxon>Embryophyta</taxon>
        <taxon>Tracheophyta</taxon>
        <taxon>Lycopodiopsida</taxon>
        <taxon>Lycopodiales</taxon>
        <taxon>Lycopodiaceae</taxon>
        <taxon>Lycopodioideae</taxon>
        <taxon>Diphasiastrum</taxon>
    </lineage>
</organism>
<keyword evidence="2" id="KW-1185">Reference proteome</keyword>
<accession>A0ACC2C923</accession>
<evidence type="ECO:0000313" key="1">
    <source>
        <dbReference type="EMBL" id="KAJ7538541.1"/>
    </source>
</evidence>
<comment type="caution">
    <text evidence="1">The sequence shown here is derived from an EMBL/GenBank/DDBJ whole genome shotgun (WGS) entry which is preliminary data.</text>
</comment>